<dbReference type="Pfam" id="PF23241">
    <property type="entry name" value="HAT_PRP39_C"/>
    <property type="match status" value="1"/>
</dbReference>
<reference evidence="8" key="2">
    <citation type="submission" date="2012-08" db="EMBL/GenBank/DDBJ databases">
        <title>Genome sequence of Kazachstania naganishii.</title>
        <authorList>
            <person name="Gordon J.L."/>
            <person name="Armisen D."/>
            <person name="Proux-Wera E."/>
            <person name="OhEigeartaigh S.S."/>
            <person name="Byrne K.P."/>
            <person name="Wolfe K.H."/>
        </authorList>
    </citation>
    <scope>NUCLEOTIDE SEQUENCE [LARGE SCALE GENOMIC DNA]</scope>
    <source>
        <strain evidence="8">ATCC MYA-139 / BCRC 22969 / CBS 8797 / CCRC 22969 / KCTC 17520 / NBRC 10181 / NCYC 3082</strain>
    </source>
</reference>
<proteinExistence type="inferred from homology"/>
<dbReference type="InterPro" id="IPR011990">
    <property type="entry name" value="TPR-like_helical_dom_sf"/>
</dbReference>
<keyword evidence="3" id="KW-0677">Repeat</keyword>
<dbReference type="AlphaFoldDB" id="J7R8A7"/>
<keyword evidence="2" id="KW-0507">mRNA processing</keyword>
<reference evidence="7 8" key="1">
    <citation type="journal article" date="2011" name="Proc. Natl. Acad. Sci. U.S.A.">
        <title>Evolutionary erosion of yeast sex chromosomes by mating-type switching accidents.</title>
        <authorList>
            <person name="Gordon J.L."/>
            <person name="Armisen D."/>
            <person name="Proux-Wera E."/>
            <person name="Oheigeartaigh S.S."/>
            <person name="Byrne K.P."/>
            <person name="Wolfe K.H."/>
        </authorList>
    </citation>
    <scope>NUCLEOTIDE SEQUENCE [LARGE SCALE GENOMIC DNA]</scope>
    <source>
        <strain evidence="8">ATCC MYA-139 / BCRC 22969 / CBS 8797 / CCRC 22969 / KCTC 17520 / NBRC 10181 / NCYC 3082</strain>
    </source>
</reference>
<dbReference type="GO" id="GO:0071004">
    <property type="term" value="C:U2-type prespliceosome"/>
    <property type="evidence" value="ECO:0007669"/>
    <property type="project" value="EnsemblFungi"/>
</dbReference>
<dbReference type="Pfam" id="PF23240">
    <property type="entry name" value="HAT_PRP39_N"/>
    <property type="match status" value="1"/>
</dbReference>
<dbReference type="KEGG" id="kng:KNAG_0G00380"/>
<dbReference type="eggNOG" id="KOG1258">
    <property type="taxonomic scope" value="Eukaryota"/>
</dbReference>
<dbReference type="EMBL" id="HE978320">
    <property type="protein sequence ID" value="CCK71095.1"/>
    <property type="molecule type" value="Genomic_DNA"/>
</dbReference>
<dbReference type="RefSeq" id="XP_022465341.1">
    <property type="nucleotide sequence ID" value="XM_022608890.1"/>
</dbReference>
<dbReference type="PANTHER" id="PTHR17204:SF5">
    <property type="entry name" value="PRE-MRNA-PROCESSING FACTOR 39"/>
    <property type="match status" value="1"/>
</dbReference>
<dbReference type="HOGENOM" id="CLU_024449_0_0_1"/>
<protein>
    <recommendedName>
        <fullName evidence="9">Suppressor of forked domain-containing protein</fullName>
    </recommendedName>
</protein>
<evidence type="ECO:0000313" key="8">
    <source>
        <dbReference type="Proteomes" id="UP000006310"/>
    </source>
</evidence>
<dbReference type="InterPro" id="IPR059164">
    <property type="entry name" value="HAT_PRP39_C"/>
</dbReference>
<dbReference type="GO" id="GO:0000395">
    <property type="term" value="P:mRNA 5'-splice site recognition"/>
    <property type="evidence" value="ECO:0007669"/>
    <property type="project" value="EnsemblFungi"/>
</dbReference>
<evidence type="ECO:0008006" key="9">
    <source>
        <dbReference type="Google" id="ProtNLM"/>
    </source>
</evidence>
<dbReference type="GO" id="GO:0005685">
    <property type="term" value="C:U1 snRNP"/>
    <property type="evidence" value="ECO:0007669"/>
    <property type="project" value="EnsemblFungi"/>
</dbReference>
<evidence type="ECO:0000313" key="7">
    <source>
        <dbReference type="EMBL" id="CCK71095.1"/>
    </source>
</evidence>
<dbReference type="GO" id="GO:0000243">
    <property type="term" value="C:commitment complex"/>
    <property type="evidence" value="ECO:0007669"/>
    <property type="project" value="EnsemblFungi"/>
</dbReference>
<dbReference type="STRING" id="1071383.J7R8A7"/>
<evidence type="ECO:0000256" key="3">
    <source>
        <dbReference type="ARBA" id="ARBA00022737"/>
    </source>
</evidence>
<dbReference type="SMART" id="SM00386">
    <property type="entry name" value="HAT"/>
    <property type="match status" value="3"/>
</dbReference>
<dbReference type="Proteomes" id="UP000006310">
    <property type="component" value="Chromosome 7"/>
</dbReference>
<name>J7R8A7_HUIN7</name>
<dbReference type="Gene3D" id="1.25.40.10">
    <property type="entry name" value="Tetratricopeptide repeat domain"/>
    <property type="match status" value="2"/>
</dbReference>
<dbReference type="SUPFAM" id="SSF48452">
    <property type="entry name" value="TPR-like"/>
    <property type="match status" value="1"/>
</dbReference>
<organism evidence="7 8">
    <name type="scientific">Huiozyma naganishii (strain ATCC MYA-139 / BCRC 22969 / CBS 8797 / KCTC 17520 / NBRC 10181 / NCYC 3082 / Yp74L-3)</name>
    <name type="common">Yeast</name>
    <name type="synonym">Kazachstania naganishii</name>
    <dbReference type="NCBI Taxonomy" id="1071383"/>
    <lineage>
        <taxon>Eukaryota</taxon>
        <taxon>Fungi</taxon>
        <taxon>Dikarya</taxon>
        <taxon>Ascomycota</taxon>
        <taxon>Saccharomycotina</taxon>
        <taxon>Saccharomycetes</taxon>
        <taxon>Saccharomycetales</taxon>
        <taxon>Saccharomycetaceae</taxon>
        <taxon>Huiozyma</taxon>
    </lineage>
</organism>
<dbReference type="OMA" id="SLELWCD"/>
<sequence length="628" mass="73700">MAKREFSGTYEVLSLLDRSFLTDNMEFVEAYNAIDEHDINTLNTVLRTIDKIVQKYPTPNDKIKTALVNVFREILGRYPYLYGYWKKLTAVQYQLNGLDTSLKTLEAATEAFPSSADLWCDYLRVLIVNFPDETKLIEEKLSKGQKLVGWQFYSHPYWDLALDYYARREKDLIPLYWEIVEVPLHQYAKYIVPFKKLLNDPEDIQKVQKTIEANQKLVGELWHFEKNIKQNFFNLTPLPQSEINNWNAYLQYLIAEKKSKKLIQSVFERCLVPCCFLEQVWIKYTGWYSTLENSLVDVIEIYERANKLLPTNQKLARYTYLGYLKKEFNDQKHRKYVYDAITKLVGSYMTIWRQETVTTSYLMAQFLPLLKRFSFPLKHDQPAKDILNQQFAYTKMLEAAVTSFLNENPDDTIPLHTMINEGNVAVVAVELIKATWLILKNVLQTRKYFNSFSKVQSIRNSTSFWLTYYKFEKCAKNFSKLNKFINDLGTNIILPVSVINDIISDYETFFLTNSTLSNYRSLDSKNSKDRNTIVDPILYSKCKINKPTWTPSKQQQSSTLDWYKTSEFKENGHPSIIVERPQITNTIVGRSIKSFGLLAPKLPSFRNLEKINQPPKYKDYYTDDYVGK</sequence>
<evidence type="ECO:0000256" key="5">
    <source>
        <dbReference type="ARBA" id="ARBA00023242"/>
    </source>
</evidence>
<gene>
    <name evidence="7" type="primary">KNAG0G00380</name>
    <name evidence="7" type="ordered locus">KNAG_0G00380</name>
</gene>
<evidence type="ECO:0000256" key="1">
    <source>
        <dbReference type="ARBA" id="ARBA00004123"/>
    </source>
</evidence>
<evidence type="ECO:0000256" key="4">
    <source>
        <dbReference type="ARBA" id="ARBA00023187"/>
    </source>
</evidence>
<dbReference type="PANTHER" id="PTHR17204">
    <property type="entry name" value="PRE-MRNA PROCESSING PROTEIN PRP39-RELATED"/>
    <property type="match status" value="1"/>
</dbReference>
<comment type="similarity">
    <text evidence="6">Belongs to the PRP39 family.</text>
</comment>
<dbReference type="GO" id="GO:0030627">
    <property type="term" value="F:pre-mRNA 5'-splice site binding"/>
    <property type="evidence" value="ECO:0007669"/>
    <property type="project" value="EnsemblFungi"/>
</dbReference>
<comment type="subcellular location">
    <subcellularLocation>
        <location evidence="1">Nucleus</location>
    </subcellularLocation>
</comment>
<keyword evidence="8" id="KW-1185">Reference proteome</keyword>
<dbReference type="GeneID" id="34526819"/>
<keyword evidence="5" id="KW-0539">Nucleus</keyword>
<accession>J7R8A7</accession>
<dbReference type="InterPro" id="IPR003107">
    <property type="entry name" value="HAT"/>
</dbReference>
<keyword evidence="4" id="KW-0508">mRNA splicing</keyword>
<evidence type="ECO:0000256" key="6">
    <source>
        <dbReference type="ARBA" id="ARBA00038019"/>
    </source>
</evidence>
<dbReference type="OrthoDB" id="10265668at2759"/>
<evidence type="ECO:0000256" key="2">
    <source>
        <dbReference type="ARBA" id="ARBA00022664"/>
    </source>
</evidence>